<dbReference type="Gramene" id="CDP14471">
    <property type="protein sequence ID" value="CDP14471"/>
    <property type="gene ID" value="GSCOC_T00040966001"/>
</dbReference>
<sequence length="366" mass="41088">MLQNLTHLKELSLWSVKISSEFRVNFSSSLTYVDLLDTKIRGNLPSNVFYLLNMQILSLGGNENLSVSLPKLNCSISDSLRQLNLFNTNFSAALPDLIGCIRSLNALDLNSCQISGEVLEILRNSKSLVFLDLSNSMIHGKIPSWFMSKTRHILTKLNLSHKFLTGAMDQLPGQIPPSICDPGYLRILDLSNNNFSGPNPQCLGNFSYLEIVDLGNNMLFGSIPTTFLEGNSLQFLMLNDNQLQGPEFVQSMIGFTNGAYYYIHSIGLFIKGIEYSLERVLITQTAIDFSRNRFEGQILEIIGSLHSLQLLTLSHNNFSGGISRALGHLNMLESLDLSWNQLERTIPRELLNLDFLEFLNLSKKIM</sequence>
<comment type="subcellular location">
    <subcellularLocation>
        <location evidence="1">Membrane</location>
        <topology evidence="1">Single-pass type I membrane protein</topology>
    </subcellularLocation>
</comment>
<dbReference type="AlphaFoldDB" id="A0A068V1D1"/>
<dbReference type="Gene3D" id="3.80.10.10">
    <property type="entry name" value="Ribonuclease Inhibitor"/>
    <property type="match status" value="1"/>
</dbReference>
<evidence type="ECO:0000313" key="8">
    <source>
        <dbReference type="Proteomes" id="UP000295252"/>
    </source>
</evidence>
<dbReference type="InParanoid" id="A0A068V1D1"/>
<evidence type="ECO:0000256" key="4">
    <source>
        <dbReference type="ARBA" id="ARBA00022989"/>
    </source>
</evidence>
<organism evidence="7 8">
    <name type="scientific">Coffea canephora</name>
    <name type="common">Robusta coffee</name>
    <dbReference type="NCBI Taxonomy" id="49390"/>
    <lineage>
        <taxon>Eukaryota</taxon>
        <taxon>Viridiplantae</taxon>
        <taxon>Streptophyta</taxon>
        <taxon>Embryophyta</taxon>
        <taxon>Tracheophyta</taxon>
        <taxon>Spermatophyta</taxon>
        <taxon>Magnoliopsida</taxon>
        <taxon>eudicotyledons</taxon>
        <taxon>Gunneridae</taxon>
        <taxon>Pentapetalae</taxon>
        <taxon>asterids</taxon>
        <taxon>lamiids</taxon>
        <taxon>Gentianales</taxon>
        <taxon>Rubiaceae</taxon>
        <taxon>Ixoroideae</taxon>
        <taxon>Gardenieae complex</taxon>
        <taxon>Bertiereae - Coffeeae clade</taxon>
        <taxon>Coffeeae</taxon>
        <taxon>Coffea</taxon>
    </lineage>
</organism>
<dbReference type="SUPFAM" id="SSF52058">
    <property type="entry name" value="L domain-like"/>
    <property type="match status" value="2"/>
</dbReference>
<accession>A0A068V1D1</accession>
<keyword evidence="2" id="KW-0812">Transmembrane</keyword>
<keyword evidence="8" id="KW-1185">Reference proteome</keyword>
<dbReference type="Pfam" id="PF00560">
    <property type="entry name" value="LRR_1"/>
    <property type="match status" value="4"/>
</dbReference>
<evidence type="ECO:0000256" key="6">
    <source>
        <dbReference type="ARBA" id="ARBA00023180"/>
    </source>
</evidence>
<evidence type="ECO:0008006" key="9">
    <source>
        <dbReference type="Google" id="ProtNLM"/>
    </source>
</evidence>
<evidence type="ECO:0000256" key="5">
    <source>
        <dbReference type="ARBA" id="ARBA00023136"/>
    </source>
</evidence>
<dbReference type="STRING" id="49390.A0A068V1D1"/>
<keyword evidence="6" id="KW-0325">Glycoprotein</keyword>
<keyword evidence="4" id="KW-1133">Transmembrane helix</keyword>
<dbReference type="PhylomeDB" id="A0A068V1D1"/>
<name>A0A068V1D1_COFCA</name>
<evidence type="ECO:0000313" key="7">
    <source>
        <dbReference type="EMBL" id="CDP14471.1"/>
    </source>
</evidence>
<reference evidence="8" key="1">
    <citation type="journal article" date="2014" name="Science">
        <title>The coffee genome provides insight into the convergent evolution of caffeine biosynthesis.</title>
        <authorList>
            <person name="Denoeud F."/>
            <person name="Carretero-Paulet L."/>
            <person name="Dereeper A."/>
            <person name="Droc G."/>
            <person name="Guyot R."/>
            <person name="Pietrella M."/>
            <person name="Zheng C."/>
            <person name="Alberti A."/>
            <person name="Anthony F."/>
            <person name="Aprea G."/>
            <person name="Aury J.M."/>
            <person name="Bento P."/>
            <person name="Bernard M."/>
            <person name="Bocs S."/>
            <person name="Campa C."/>
            <person name="Cenci A."/>
            <person name="Combes M.C."/>
            <person name="Crouzillat D."/>
            <person name="Da Silva C."/>
            <person name="Daddiego L."/>
            <person name="De Bellis F."/>
            <person name="Dussert S."/>
            <person name="Garsmeur O."/>
            <person name="Gayraud T."/>
            <person name="Guignon V."/>
            <person name="Jahn K."/>
            <person name="Jamilloux V."/>
            <person name="Joet T."/>
            <person name="Labadie K."/>
            <person name="Lan T."/>
            <person name="Leclercq J."/>
            <person name="Lepelley M."/>
            <person name="Leroy T."/>
            <person name="Li L.T."/>
            <person name="Librado P."/>
            <person name="Lopez L."/>
            <person name="Munoz A."/>
            <person name="Noel B."/>
            <person name="Pallavicini A."/>
            <person name="Perrotta G."/>
            <person name="Poncet V."/>
            <person name="Pot D."/>
            <person name="Priyono X."/>
            <person name="Rigoreau M."/>
            <person name="Rouard M."/>
            <person name="Rozas J."/>
            <person name="Tranchant-Dubreuil C."/>
            <person name="VanBuren R."/>
            <person name="Zhang Q."/>
            <person name="Andrade A.C."/>
            <person name="Argout X."/>
            <person name="Bertrand B."/>
            <person name="de Kochko A."/>
            <person name="Graziosi G."/>
            <person name="Henry R.J."/>
            <person name="Jayarama X."/>
            <person name="Ming R."/>
            <person name="Nagai C."/>
            <person name="Rounsley S."/>
            <person name="Sankoff D."/>
            <person name="Giuliano G."/>
            <person name="Albert V.A."/>
            <person name="Wincker P."/>
            <person name="Lashermes P."/>
        </authorList>
    </citation>
    <scope>NUCLEOTIDE SEQUENCE [LARGE SCALE GENOMIC DNA]</scope>
    <source>
        <strain evidence="8">cv. DH200-94</strain>
    </source>
</reference>
<dbReference type="InterPro" id="IPR046956">
    <property type="entry name" value="RLP23-like"/>
</dbReference>
<keyword evidence="3" id="KW-0732">Signal</keyword>
<evidence type="ECO:0000256" key="3">
    <source>
        <dbReference type="ARBA" id="ARBA00022729"/>
    </source>
</evidence>
<evidence type="ECO:0000256" key="2">
    <source>
        <dbReference type="ARBA" id="ARBA00022692"/>
    </source>
</evidence>
<dbReference type="GO" id="GO:0016020">
    <property type="term" value="C:membrane"/>
    <property type="evidence" value="ECO:0007669"/>
    <property type="project" value="UniProtKB-SubCell"/>
</dbReference>
<dbReference type="EMBL" id="HG739170">
    <property type="protein sequence ID" value="CDP14471.1"/>
    <property type="molecule type" value="Genomic_DNA"/>
</dbReference>
<dbReference type="PRINTS" id="PR00019">
    <property type="entry name" value="LEURICHRPT"/>
</dbReference>
<evidence type="ECO:0000256" key="1">
    <source>
        <dbReference type="ARBA" id="ARBA00004479"/>
    </source>
</evidence>
<dbReference type="InterPro" id="IPR001611">
    <property type="entry name" value="Leu-rich_rpt"/>
</dbReference>
<dbReference type="PANTHER" id="PTHR48061:SF12">
    <property type="entry name" value="DISEASE RESISTANCE LIKE PROTEIN"/>
    <property type="match status" value="1"/>
</dbReference>
<proteinExistence type="predicted"/>
<protein>
    <recommendedName>
        <fullName evidence="9">Leucine-rich repeat-containing N-terminal plant-type domain-containing protein</fullName>
    </recommendedName>
</protein>
<dbReference type="Proteomes" id="UP000295252">
    <property type="component" value="Chromosome X"/>
</dbReference>
<keyword evidence="5" id="KW-0472">Membrane</keyword>
<gene>
    <name evidence="7" type="ORF">GSCOC_T00040966001</name>
</gene>
<dbReference type="PANTHER" id="PTHR48061">
    <property type="entry name" value="LEUCINE-RICH REPEAT RECEPTOR PROTEIN KINASE EMS1-LIKE-RELATED"/>
    <property type="match status" value="1"/>
</dbReference>
<dbReference type="InterPro" id="IPR032675">
    <property type="entry name" value="LRR_dom_sf"/>
</dbReference>